<dbReference type="GO" id="GO:0008270">
    <property type="term" value="F:zinc ion binding"/>
    <property type="evidence" value="ECO:0007669"/>
    <property type="project" value="UniProtKB-KW"/>
</dbReference>
<accession>A0A6G0XU25</accession>
<dbReference type="VEuPathDB" id="FungiDB:AeMF1_018326"/>
<evidence type="ECO:0000259" key="6">
    <source>
        <dbReference type="PROSITE" id="PS50178"/>
    </source>
</evidence>
<feature type="compositionally biased region" description="Polar residues" evidence="5">
    <location>
        <begin position="310"/>
        <end position="327"/>
    </location>
</feature>
<dbReference type="SMART" id="SM00064">
    <property type="entry name" value="FYVE"/>
    <property type="match status" value="1"/>
</dbReference>
<dbReference type="InterPro" id="IPR052727">
    <property type="entry name" value="Rab4/Rab5_effector"/>
</dbReference>
<dbReference type="PROSITE" id="PS50178">
    <property type="entry name" value="ZF_FYVE"/>
    <property type="match status" value="1"/>
</dbReference>
<name>A0A6G0XU25_9STRA</name>
<evidence type="ECO:0000256" key="4">
    <source>
        <dbReference type="PROSITE-ProRule" id="PRU00091"/>
    </source>
</evidence>
<keyword evidence="8" id="KW-1185">Reference proteome</keyword>
<evidence type="ECO:0000256" key="2">
    <source>
        <dbReference type="ARBA" id="ARBA00022771"/>
    </source>
</evidence>
<proteinExistence type="predicted"/>
<dbReference type="PANTHER" id="PTHR13510:SF44">
    <property type="entry name" value="RABENOSYN-5"/>
    <property type="match status" value="1"/>
</dbReference>
<keyword evidence="1" id="KW-0479">Metal-binding</keyword>
<comment type="caution">
    <text evidence="7">The sequence shown here is derived from an EMBL/GenBank/DDBJ whole genome shotgun (WGS) entry which is preliminary data.</text>
</comment>
<dbReference type="EMBL" id="VJMJ01000012">
    <property type="protein sequence ID" value="KAF0743879.1"/>
    <property type="molecule type" value="Genomic_DNA"/>
</dbReference>
<dbReference type="SUPFAM" id="SSF57903">
    <property type="entry name" value="FYVE/PHD zinc finger"/>
    <property type="match status" value="1"/>
</dbReference>
<dbReference type="InterPro" id="IPR023393">
    <property type="entry name" value="START-like_dom_sf"/>
</dbReference>
<gene>
    <name evidence="7" type="ORF">Ae201684_001522</name>
</gene>
<dbReference type="InterPro" id="IPR013083">
    <property type="entry name" value="Znf_RING/FYVE/PHD"/>
</dbReference>
<dbReference type="Pfam" id="PF01363">
    <property type="entry name" value="FYVE"/>
    <property type="match status" value="1"/>
</dbReference>
<dbReference type="AlphaFoldDB" id="A0A6G0XU25"/>
<keyword evidence="3" id="KW-0862">Zinc</keyword>
<reference evidence="7 8" key="1">
    <citation type="submission" date="2019-07" db="EMBL/GenBank/DDBJ databases">
        <title>Genomics analysis of Aphanomyces spp. identifies a new class of oomycete effector associated with host adaptation.</title>
        <authorList>
            <person name="Gaulin E."/>
        </authorList>
    </citation>
    <scope>NUCLEOTIDE SEQUENCE [LARGE SCALE GENOMIC DNA]</scope>
    <source>
        <strain evidence="7 8">ATCC 201684</strain>
    </source>
</reference>
<dbReference type="InterPro" id="IPR011011">
    <property type="entry name" value="Znf_FYVE_PHD"/>
</dbReference>
<evidence type="ECO:0000256" key="5">
    <source>
        <dbReference type="SAM" id="MobiDB-lite"/>
    </source>
</evidence>
<sequence length="391" mass="44169">MMPHKQLKTPVPDDFFDPPPLSPDKIQELRAVGYRAQRDLLEYAKLTGGPVEWTLRTNDAKVQVYTARQGNLPLFPRDDRTPTTADVRRVNAAYFPDVMDEVRLYTLSTPTEDRPHHLSSVSWAVFRSPLQGRIVRYRDYCTIEHLEDVEIDGKKAWIRACKSIVLPACPDLENKPGILRVTELEHLIGAMLMTMMAESQYESMNSMQKNVYAHRLCHVTFLPSSALVRKRSRTKCAVCLKKFGTFSRKTNCRRCGQVVCSKVCSSKYKMMLTNVLVEIRVCSHCIPGPNEVEQTMPRSTPMTKALLEDMSSSSGLSNPTTYYTSSKDPLRRSQSENSGDDGFSDSDYSKIFVDLEACNRSVERDDDAWSDSEASVIYDVEDGGVFDISGS</sequence>
<feature type="domain" description="FYVE-type" evidence="6">
    <location>
        <begin position="230"/>
        <end position="290"/>
    </location>
</feature>
<feature type="region of interest" description="Disordered" evidence="5">
    <location>
        <begin position="1"/>
        <end position="20"/>
    </location>
</feature>
<dbReference type="PANTHER" id="PTHR13510">
    <property type="entry name" value="FYVE-FINGER-CONTAINING RAB5 EFFECTOR PROTEIN RABENOSYN-5-RELATED"/>
    <property type="match status" value="1"/>
</dbReference>
<dbReference type="Proteomes" id="UP000481153">
    <property type="component" value="Unassembled WGS sequence"/>
</dbReference>
<dbReference type="Gene3D" id="3.30.530.20">
    <property type="match status" value="1"/>
</dbReference>
<evidence type="ECO:0000313" key="7">
    <source>
        <dbReference type="EMBL" id="KAF0743879.1"/>
    </source>
</evidence>
<evidence type="ECO:0000256" key="3">
    <source>
        <dbReference type="ARBA" id="ARBA00022833"/>
    </source>
</evidence>
<evidence type="ECO:0000256" key="1">
    <source>
        <dbReference type="ARBA" id="ARBA00022723"/>
    </source>
</evidence>
<feature type="region of interest" description="Disordered" evidence="5">
    <location>
        <begin position="310"/>
        <end position="346"/>
    </location>
</feature>
<dbReference type="InterPro" id="IPR017455">
    <property type="entry name" value="Znf_FYVE-rel"/>
</dbReference>
<organism evidence="7 8">
    <name type="scientific">Aphanomyces euteiches</name>
    <dbReference type="NCBI Taxonomy" id="100861"/>
    <lineage>
        <taxon>Eukaryota</taxon>
        <taxon>Sar</taxon>
        <taxon>Stramenopiles</taxon>
        <taxon>Oomycota</taxon>
        <taxon>Saprolegniomycetes</taxon>
        <taxon>Saprolegniales</taxon>
        <taxon>Verrucalvaceae</taxon>
        <taxon>Aphanomyces</taxon>
    </lineage>
</organism>
<protein>
    <recommendedName>
        <fullName evidence="6">FYVE-type domain-containing protein</fullName>
    </recommendedName>
</protein>
<evidence type="ECO:0000313" key="8">
    <source>
        <dbReference type="Proteomes" id="UP000481153"/>
    </source>
</evidence>
<dbReference type="InterPro" id="IPR000306">
    <property type="entry name" value="Znf_FYVE"/>
</dbReference>
<dbReference type="Gene3D" id="3.30.40.10">
    <property type="entry name" value="Zinc/RING finger domain, C3HC4 (zinc finger)"/>
    <property type="match status" value="1"/>
</dbReference>
<keyword evidence="2 4" id="KW-0863">Zinc-finger</keyword>
<dbReference type="CDD" id="cd00065">
    <property type="entry name" value="FYVE_like_SF"/>
    <property type="match status" value="1"/>
</dbReference>